<gene>
    <name evidence="2" type="ORF">D0Z07_6074</name>
</gene>
<dbReference type="Gene3D" id="3.40.630.30">
    <property type="match status" value="1"/>
</dbReference>
<dbReference type="InterPro" id="IPR016181">
    <property type="entry name" value="Acyl_CoA_acyltransferase"/>
</dbReference>
<dbReference type="AlphaFoldDB" id="A0A9P6VHM6"/>
<keyword evidence="3" id="KW-1185">Reference proteome</keyword>
<dbReference type="InterPro" id="IPR051531">
    <property type="entry name" value="N-acetyltransferase"/>
</dbReference>
<evidence type="ECO:0000259" key="1">
    <source>
        <dbReference type="Pfam" id="PF13302"/>
    </source>
</evidence>
<dbReference type="InterPro" id="IPR000182">
    <property type="entry name" value="GNAT_dom"/>
</dbReference>
<protein>
    <recommendedName>
        <fullName evidence="1">N-acetyltransferase domain-containing protein</fullName>
    </recommendedName>
</protein>
<dbReference type="Proteomes" id="UP000785200">
    <property type="component" value="Unassembled WGS sequence"/>
</dbReference>
<dbReference type="PANTHER" id="PTHR43792">
    <property type="entry name" value="GNAT FAMILY, PUTATIVE (AFU_ORTHOLOGUE AFUA_3G00765)-RELATED-RELATED"/>
    <property type="match status" value="1"/>
</dbReference>
<feature type="domain" description="N-acetyltransferase" evidence="1">
    <location>
        <begin position="19"/>
        <end position="182"/>
    </location>
</feature>
<evidence type="ECO:0000313" key="2">
    <source>
        <dbReference type="EMBL" id="KAG0647884.1"/>
    </source>
</evidence>
<reference evidence="2" key="1">
    <citation type="submission" date="2019-07" db="EMBL/GenBank/DDBJ databases">
        <title>Hyphodiscus hymeniophilus genome sequencing and assembly.</title>
        <authorList>
            <person name="Kramer G."/>
            <person name="Nodwell J."/>
        </authorList>
    </citation>
    <scope>NUCLEOTIDE SEQUENCE</scope>
    <source>
        <strain evidence="2">ATCC 34498</strain>
    </source>
</reference>
<organism evidence="2 3">
    <name type="scientific">Hyphodiscus hymeniophilus</name>
    <dbReference type="NCBI Taxonomy" id="353542"/>
    <lineage>
        <taxon>Eukaryota</taxon>
        <taxon>Fungi</taxon>
        <taxon>Dikarya</taxon>
        <taxon>Ascomycota</taxon>
        <taxon>Pezizomycotina</taxon>
        <taxon>Leotiomycetes</taxon>
        <taxon>Helotiales</taxon>
        <taxon>Hyphodiscaceae</taxon>
        <taxon>Hyphodiscus</taxon>
    </lineage>
</organism>
<dbReference type="EMBL" id="VNKQ01000011">
    <property type="protein sequence ID" value="KAG0647884.1"/>
    <property type="molecule type" value="Genomic_DNA"/>
</dbReference>
<evidence type="ECO:0000313" key="3">
    <source>
        <dbReference type="Proteomes" id="UP000785200"/>
    </source>
</evidence>
<dbReference type="OrthoDB" id="64477at2759"/>
<dbReference type="GO" id="GO:0016747">
    <property type="term" value="F:acyltransferase activity, transferring groups other than amino-acyl groups"/>
    <property type="evidence" value="ECO:0007669"/>
    <property type="project" value="InterPro"/>
</dbReference>
<dbReference type="Pfam" id="PF13302">
    <property type="entry name" value="Acetyltransf_3"/>
    <property type="match status" value="1"/>
</dbReference>
<proteinExistence type="predicted"/>
<accession>A0A9P6VHM6</accession>
<dbReference type="PANTHER" id="PTHR43792:SF1">
    <property type="entry name" value="N-ACETYLTRANSFERASE DOMAIN-CONTAINING PROTEIN"/>
    <property type="match status" value="1"/>
</dbReference>
<name>A0A9P6VHM6_9HELO</name>
<sequence length="221" mass="24762">MSSSKPTNARPFHSITTPRLILRSGVPQDARAVATIRSEPLNNPHGGVHEPDLPIETQAQRLLEQQESTAAGKNAWMQILLKPIFTDHIVEELLVEDGVMIGMTGFNSFPTATLKTGTKEMDVIVGDTGAMIDYRYARKRYALEAIEAIFEYGFAELGCGMMNIDTAVENKPWRTLMKTLGLEDVEKLVKTDTGEEVVYKFDKEKWDGCKKGLKERGKWML</sequence>
<comment type="caution">
    <text evidence="2">The sequence shown here is derived from an EMBL/GenBank/DDBJ whole genome shotgun (WGS) entry which is preliminary data.</text>
</comment>
<dbReference type="SUPFAM" id="SSF55729">
    <property type="entry name" value="Acyl-CoA N-acyltransferases (Nat)"/>
    <property type="match status" value="1"/>
</dbReference>